<evidence type="ECO:0000313" key="3">
    <source>
        <dbReference type="Proteomes" id="UP001500063"/>
    </source>
</evidence>
<dbReference type="Proteomes" id="UP001500063">
    <property type="component" value="Unassembled WGS sequence"/>
</dbReference>
<sequence length="133" mass="14448">MSPSSPDRAQGEDDGASCGVYMWATAHGIDLKPSSPLRSCTCFAHTRTPREAPEVGAFVIDTRTDRVGQVMGHEGSRLQLRPPHGGREWEAEPDAARARHRFRAAQRQGEGGQCGEPVGEVSARTGRRVTLVR</sequence>
<dbReference type="EMBL" id="BAAABW010000039">
    <property type="protein sequence ID" value="GAA0379110.1"/>
    <property type="molecule type" value="Genomic_DNA"/>
</dbReference>
<gene>
    <name evidence="2" type="ORF">GCM10010319_67080</name>
</gene>
<accession>A0ABN0Y136</accession>
<keyword evidence="3" id="KW-1185">Reference proteome</keyword>
<reference evidence="2 3" key="1">
    <citation type="journal article" date="2019" name="Int. J. Syst. Evol. Microbiol.">
        <title>The Global Catalogue of Microorganisms (GCM) 10K type strain sequencing project: providing services to taxonomists for standard genome sequencing and annotation.</title>
        <authorList>
            <consortium name="The Broad Institute Genomics Platform"/>
            <consortium name="The Broad Institute Genome Sequencing Center for Infectious Disease"/>
            <person name="Wu L."/>
            <person name="Ma J."/>
        </authorList>
    </citation>
    <scope>NUCLEOTIDE SEQUENCE [LARGE SCALE GENOMIC DNA]</scope>
    <source>
        <strain evidence="2 3">JCM 4565</strain>
    </source>
</reference>
<evidence type="ECO:0000313" key="2">
    <source>
        <dbReference type="EMBL" id="GAA0379110.1"/>
    </source>
</evidence>
<feature type="region of interest" description="Disordered" evidence="1">
    <location>
        <begin position="104"/>
        <end position="133"/>
    </location>
</feature>
<name>A0ABN0Y136_9ACTN</name>
<proteinExistence type="predicted"/>
<comment type="caution">
    <text evidence="2">The sequence shown here is derived from an EMBL/GenBank/DDBJ whole genome shotgun (WGS) entry which is preliminary data.</text>
</comment>
<protein>
    <submittedName>
        <fullName evidence="2">Uncharacterized protein</fullName>
    </submittedName>
</protein>
<organism evidence="2 3">
    <name type="scientific">Streptomyces blastmyceticus</name>
    <dbReference type="NCBI Taxonomy" id="68180"/>
    <lineage>
        <taxon>Bacteria</taxon>
        <taxon>Bacillati</taxon>
        <taxon>Actinomycetota</taxon>
        <taxon>Actinomycetes</taxon>
        <taxon>Kitasatosporales</taxon>
        <taxon>Streptomycetaceae</taxon>
        <taxon>Streptomyces</taxon>
    </lineage>
</organism>
<evidence type="ECO:0000256" key="1">
    <source>
        <dbReference type="SAM" id="MobiDB-lite"/>
    </source>
</evidence>